<evidence type="ECO:0000313" key="3">
    <source>
        <dbReference type="EMBL" id="RNA08219.1"/>
    </source>
</evidence>
<sequence length="343" mass="39124">MCKPPTCHTLKDALQKTYELEEGLQDTSSKSFFLLVGLLKSVFQRVTNVASKVLDGFIYCPKIVVADGAEAITNDFSSAFSSFFERRVMCFIHFIGKIDSKLTQFFSSTLKDLIAQIRQDILQLQLCESEDIFDAALKFFFLELECLNNFLDYFSSEWTTSLKGWFEGYALGLPSTNNAIEAWNRVIKVEATMRERHNLEVFLSIAEKDMVGRWSCDRNPSDPNCVVLAEEWSSNAKTENIIKLKHGQTFHFTSLLLNQPINKSQAEARLLAKINRSWKSFDEYSDLCFVLHLHLDKINWKNSTCTCKAYLKNYICAHTVGLASRYNLVEIPPAAKTIPIGQK</sequence>
<keyword evidence="4" id="KW-1185">Reference proteome</keyword>
<dbReference type="Proteomes" id="UP000276133">
    <property type="component" value="Unassembled WGS sequence"/>
</dbReference>
<evidence type="ECO:0000256" key="1">
    <source>
        <dbReference type="PROSITE-ProRule" id="PRU00325"/>
    </source>
</evidence>
<dbReference type="InterPro" id="IPR007527">
    <property type="entry name" value="Znf_SWIM"/>
</dbReference>
<feature type="domain" description="SWIM-type" evidence="2">
    <location>
        <begin position="289"/>
        <end position="327"/>
    </location>
</feature>
<dbReference type="GO" id="GO:0008270">
    <property type="term" value="F:zinc ion binding"/>
    <property type="evidence" value="ECO:0007669"/>
    <property type="project" value="UniProtKB-KW"/>
</dbReference>
<dbReference type="AlphaFoldDB" id="A0A3M7QAF8"/>
<reference evidence="3 4" key="1">
    <citation type="journal article" date="2018" name="Sci. Rep.">
        <title>Genomic signatures of local adaptation to the degree of environmental predictability in rotifers.</title>
        <authorList>
            <person name="Franch-Gras L."/>
            <person name="Hahn C."/>
            <person name="Garcia-Roger E.M."/>
            <person name="Carmona M.J."/>
            <person name="Serra M."/>
            <person name="Gomez A."/>
        </authorList>
    </citation>
    <scope>NUCLEOTIDE SEQUENCE [LARGE SCALE GENOMIC DNA]</scope>
    <source>
        <strain evidence="3">HYR1</strain>
    </source>
</reference>
<name>A0A3M7QAF8_BRAPC</name>
<protein>
    <recommendedName>
        <fullName evidence="2">SWIM-type domain-containing protein</fullName>
    </recommendedName>
</protein>
<proteinExistence type="predicted"/>
<dbReference type="OrthoDB" id="119028at2759"/>
<keyword evidence="1" id="KW-0862">Zinc</keyword>
<evidence type="ECO:0000313" key="4">
    <source>
        <dbReference type="Proteomes" id="UP000276133"/>
    </source>
</evidence>
<feature type="non-terminal residue" evidence="3">
    <location>
        <position position="343"/>
    </location>
</feature>
<keyword evidence="1" id="KW-0863">Zinc-finger</keyword>
<dbReference type="PROSITE" id="PS50966">
    <property type="entry name" value="ZF_SWIM"/>
    <property type="match status" value="1"/>
</dbReference>
<gene>
    <name evidence="3" type="ORF">BpHYR1_013466</name>
</gene>
<evidence type="ECO:0000259" key="2">
    <source>
        <dbReference type="PROSITE" id="PS50966"/>
    </source>
</evidence>
<organism evidence="3 4">
    <name type="scientific">Brachionus plicatilis</name>
    <name type="common">Marine rotifer</name>
    <name type="synonym">Brachionus muelleri</name>
    <dbReference type="NCBI Taxonomy" id="10195"/>
    <lineage>
        <taxon>Eukaryota</taxon>
        <taxon>Metazoa</taxon>
        <taxon>Spiralia</taxon>
        <taxon>Gnathifera</taxon>
        <taxon>Rotifera</taxon>
        <taxon>Eurotatoria</taxon>
        <taxon>Monogononta</taxon>
        <taxon>Pseudotrocha</taxon>
        <taxon>Ploima</taxon>
        <taxon>Brachionidae</taxon>
        <taxon>Brachionus</taxon>
    </lineage>
</organism>
<accession>A0A3M7QAF8</accession>
<dbReference type="EMBL" id="REGN01006811">
    <property type="protein sequence ID" value="RNA08219.1"/>
    <property type="molecule type" value="Genomic_DNA"/>
</dbReference>
<keyword evidence="1" id="KW-0479">Metal-binding</keyword>
<comment type="caution">
    <text evidence="3">The sequence shown here is derived from an EMBL/GenBank/DDBJ whole genome shotgun (WGS) entry which is preliminary data.</text>
</comment>